<dbReference type="Pfam" id="PF13469">
    <property type="entry name" value="Sulfotransfer_3"/>
    <property type="match status" value="1"/>
</dbReference>
<dbReference type="PANTHER" id="PTHR12788">
    <property type="entry name" value="PROTEIN-TYROSINE SULFOTRANSFERASE 2"/>
    <property type="match status" value="1"/>
</dbReference>
<dbReference type="PANTHER" id="PTHR12788:SF10">
    <property type="entry name" value="PROTEIN-TYROSINE SULFOTRANSFERASE"/>
    <property type="match status" value="1"/>
</dbReference>
<gene>
    <name evidence="3" type="ORF">Aco04nite_58610</name>
</gene>
<keyword evidence="1" id="KW-0808">Transferase</keyword>
<dbReference type="Gene3D" id="3.40.50.300">
    <property type="entry name" value="P-loop containing nucleotide triphosphate hydrolases"/>
    <property type="match status" value="1"/>
</dbReference>
<name>A0A919SUA5_9ACTN</name>
<dbReference type="EMBL" id="BOQP01000034">
    <property type="protein sequence ID" value="GIM78089.1"/>
    <property type="molecule type" value="Genomic_DNA"/>
</dbReference>
<reference evidence="3" key="1">
    <citation type="submission" date="2021-03" db="EMBL/GenBank/DDBJ databases">
        <title>Whole genome shotgun sequence of Actinoplanes consettensis NBRC 14913.</title>
        <authorList>
            <person name="Komaki H."/>
            <person name="Tamura T."/>
        </authorList>
    </citation>
    <scope>NUCLEOTIDE SEQUENCE</scope>
    <source>
        <strain evidence="3">NBRC 14913</strain>
    </source>
</reference>
<accession>A0A919SUA5</accession>
<evidence type="ECO:0000256" key="2">
    <source>
        <dbReference type="SAM" id="MobiDB-lite"/>
    </source>
</evidence>
<protein>
    <submittedName>
        <fullName evidence="3">Sulfotransferase</fullName>
    </submittedName>
</protein>
<dbReference type="InterPro" id="IPR027417">
    <property type="entry name" value="P-loop_NTPase"/>
</dbReference>
<dbReference type="InterPro" id="IPR026634">
    <property type="entry name" value="TPST-like"/>
</dbReference>
<evidence type="ECO:0000256" key="1">
    <source>
        <dbReference type="ARBA" id="ARBA00022679"/>
    </source>
</evidence>
<proteinExistence type="predicted"/>
<keyword evidence="4" id="KW-1185">Reference proteome</keyword>
<dbReference type="SUPFAM" id="SSF52540">
    <property type="entry name" value="P-loop containing nucleoside triphosphate hydrolases"/>
    <property type="match status" value="1"/>
</dbReference>
<evidence type="ECO:0000313" key="4">
    <source>
        <dbReference type="Proteomes" id="UP000680865"/>
    </source>
</evidence>
<organism evidence="3 4">
    <name type="scientific">Winogradskya consettensis</name>
    <dbReference type="NCBI Taxonomy" id="113560"/>
    <lineage>
        <taxon>Bacteria</taxon>
        <taxon>Bacillati</taxon>
        <taxon>Actinomycetota</taxon>
        <taxon>Actinomycetes</taxon>
        <taxon>Micromonosporales</taxon>
        <taxon>Micromonosporaceae</taxon>
        <taxon>Winogradskya</taxon>
    </lineage>
</organism>
<feature type="region of interest" description="Disordered" evidence="2">
    <location>
        <begin position="295"/>
        <end position="325"/>
    </location>
</feature>
<sequence>MLHAHPRIAIPPETRFVLAAYRDRREHGDLRRPENRRALARSIVDRRETRFCDLGLDPEDTVERITAAQATLGSALGTIFQQYAARFGKPRWGDKRPAYLHNIDIMLRLFPDAQFVNIVRDGRDCVASLKEMSWHRKDIYATVAAWSRAVDDARRAARRLNSSQWFELRYEDLVADPHGRLTELCEYLGEDYHPAMAQPSAVAQVAVPTFKTWHARTHTPVTTQRVRSWQSRLTAEEIALCEAALGSRLEANGYELSTTTRPPTADLLRYGWSAAPQRLDPARQTLSRAATRLRRDQNLAHLPTAALTTPPEQGGAHRRMDATQP</sequence>
<evidence type="ECO:0000313" key="3">
    <source>
        <dbReference type="EMBL" id="GIM78089.1"/>
    </source>
</evidence>
<comment type="caution">
    <text evidence="3">The sequence shown here is derived from an EMBL/GenBank/DDBJ whole genome shotgun (WGS) entry which is preliminary data.</text>
</comment>
<dbReference type="AlphaFoldDB" id="A0A919SUA5"/>
<dbReference type="Proteomes" id="UP000680865">
    <property type="component" value="Unassembled WGS sequence"/>
</dbReference>